<dbReference type="VEuPathDB" id="FungiDB:BCV72DRAFT_216357"/>
<dbReference type="OMA" id="MGHCMEY"/>
<evidence type="ECO:0000256" key="2">
    <source>
        <dbReference type="ARBA" id="ARBA00022737"/>
    </source>
</evidence>
<dbReference type="SUPFAM" id="SSF50965">
    <property type="entry name" value="Galactose oxidase, central domain"/>
    <property type="match status" value="1"/>
</dbReference>
<dbReference type="Pfam" id="PF06588">
    <property type="entry name" value="Muskelin_N"/>
    <property type="match status" value="1"/>
</dbReference>
<dbReference type="Gene3D" id="2.120.10.80">
    <property type="entry name" value="Kelch-type beta propeller"/>
    <property type="match status" value="2"/>
</dbReference>
<keyword evidence="1" id="KW-0880">Kelch repeat</keyword>
<protein>
    <recommendedName>
        <fullName evidence="3">Muskelin N-terminal domain-containing protein</fullName>
    </recommendedName>
</protein>
<evidence type="ECO:0000313" key="4">
    <source>
        <dbReference type="EMBL" id="ORE12479.1"/>
    </source>
</evidence>
<accession>A0A1X0RKA6</accession>
<dbReference type="SUPFAM" id="SSF117281">
    <property type="entry name" value="Kelch motif"/>
    <property type="match status" value="1"/>
</dbReference>
<keyword evidence="2" id="KW-0677">Repeat</keyword>
<evidence type="ECO:0000259" key="3">
    <source>
        <dbReference type="Pfam" id="PF06588"/>
    </source>
</evidence>
<dbReference type="PANTHER" id="PTHR15526:SF5">
    <property type="entry name" value="MUSKELIN"/>
    <property type="match status" value="1"/>
</dbReference>
<dbReference type="GO" id="GO:0005737">
    <property type="term" value="C:cytoplasm"/>
    <property type="evidence" value="ECO:0007669"/>
    <property type="project" value="TreeGrafter"/>
</dbReference>
<dbReference type="VEuPathDB" id="FungiDB:BCV72DRAFT_63152"/>
<dbReference type="AlphaFoldDB" id="A0A1X0RKA6"/>
<gene>
    <name evidence="4" type="ORF">BCV71DRAFT_230355</name>
</gene>
<dbReference type="InterPro" id="IPR015915">
    <property type="entry name" value="Kelch-typ_b-propeller"/>
</dbReference>
<dbReference type="InterPro" id="IPR010565">
    <property type="entry name" value="Muskelin_N"/>
</dbReference>
<dbReference type="Gene3D" id="2.60.120.260">
    <property type="entry name" value="Galactose-binding domain-like"/>
    <property type="match status" value="1"/>
</dbReference>
<proteinExistence type="predicted"/>
<dbReference type="PANTHER" id="PTHR15526">
    <property type="entry name" value="MUSKELIN"/>
    <property type="match status" value="1"/>
</dbReference>
<dbReference type="SUPFAM" id="SSF49785">
    <property type="entry name" value="Galactose-binding domain-like"/>
    <property type="match status" value="1"/>
</dbReference>
<dbReference type="EMBL" id="KV921657">
    <property type="protein sequence ID" value="ORE12479.1"/>
    <property type="molecule type" value="Genomic_DNA"/>
</dbReference>
<dbReference type="Pfam" id="PF24681">
    <property type="entry name" value="Kelch_KLHDC2_KLHL20_DRC7"/>
    <property type="match status" value="1"/>
</dbReference>
<sequence length="772" mass="89198">MKKERDLQSIIKEASYEPIQYSIHDYSSHSGTYYPQNITVNNPTEQSSRWSSGSHDQSQYITLKLEKPVIACEILFGKFHRSHVCNLKEFKIFGGMDLDNLNELLHDGLTNDNEAEVFPLRYTYDDLVFPVQYIKISPIATFGRSFNYSIWYVEIRGIKKNSILSQVFDAYMKYKELETIKLCLKHFRQKNMMDLYHLLKEKTGVEFEHPLISNLHQALVIDGNFDEAERIIHNAEASSIFDHYVQTAKYSLLWQEIYASNSDGDTPCPRGGHQMCIDVDSGKIYLFGGWDGSKDLSDFWCYNIEKQRWKLLSSDTLADGGPSARSCHQICFDPTKKSIFVLGRYIEPSTNTTIADLTGNTYGSDFYQYFIELDQWIKISDNTQIDGGPPLLYDLQMCVDPVDRILYVSGGRIAAPGSTSYAYGGLYAYDMISSSWETLRHDEITQGARSPHSPDEAYLARWAPGNRSPLPIQTIKGRAGHSMAIHAEKRGIYIFSGQRERSHLSDLYYYSIDEKKINNAVENFFKGDGSDIGYTQRATIDEDMKELYVFTAYVNGMPSNTVKNLIWVYSIEKNHWEKLYENESQDPCSSKCTKGIEPTPRFAHQVVYNSKTKIHYIFGGNPGDHRNEHRRLNDFWELKLTKPTSTQIVRKCIYLIRSRKLYEMCDKKLHINGGRLELNLNMRKDTMSALNYLRDYILPLVDHENREEVAQFKQLCAHLCIPTYGKNDVNREMQTEDFIFASRTKVFQHLLEYFPRHMKEPDGSVMDSVKIL</sequence>
<evidence type="ECO:0000313" key="5">
    <source>
        <dbReference type="Proteomes" id="UP000242381"/>
    </source>
</evidence>
<reference evidence="4 5" key="1">
    <citation type="journal article" date="2016" name="Proc. Natl. Acad. Sci. U.S.A.">
        <title>Lipid metabolic changes in an early divergent fungus govern the establishment of a mutualistic symbiosis with endobacteria.</title>
        <authorList>
            <person name="Lastovetsky O.A."/>
            <person name="Gaspar M.L."/>
            <person name="Mondo S.J."/>
            <person name="LaButti K.M."/>
            <person name="Sandor L."/>
            <person name="Grigoriev I.V."/>
            <person name="Henry S.A."/>
            <person name="Pawlowska T.E."/>
        </authorList>
    </citation>
    <scope>NUCLEOTIDE SEQUENCE [LARGE SCALE GENOMIC DNA]</scope>
    <source>
        <strain evidence="4 5">ATCC 11559</strain>
    </source>
</reference>
<dbReference type="Proteomes" id="UP000242381">
    <property type="component" value="Unassembled WGS sequence"/>
</dbReference>
<dbReference type="InterPro" id="IPR052456">
    <property type="entry name" value="CTLH_complex_component"/>
</dbReference>
<organism evidence="4 5">
    <name type="scientific">Rhizopus microsporus</name>
    <dbReference type="NCBI Taxonomy" id="58291"/>
    <lineage>
        <taxon>Eukaryota</taxon>
        <taxon>Fungi</taxon>
        <taxon>Fungi incertae sedis</taxon>
        <taxon>Mucoromycota</taxon>
        <taxon>Mucoromycotina</taxon>
        <taxon>Mucoromycetes</taxon>
        <taxon>Mucorales</taxon>
        <taxon>Mucorineae</taxon>
        <taxon>Rhizopodaceae</taxon>
        <taxon>Rhizopus</taxon>
    </lineage>
</organism>
<dbReference type="InterPro" id="IPR011043">
    <property type="entry name" value="Gal_Oxase/kelch_b-propeller"/>
</dbReference>
<evidence type="ECO:0000256" key="1">
    <source>
        <dbReference type="ARBA" id="ARBA00022441"/>
    </source>
</evidence>
<feature type="domain" description="Muskelin N-terminal" evidence="3">
    <location>
        <begin position="17"/>
        <end position="210"/>
    </location>
</feature>
<dbReference type="InterPro" id="IPR008979">
    <property type="entry name" value="Galactose-bd-like_sf"/>
</dbReference>
<name>A0A1X0RKA6_RHIZD</name>